<dbReference type="Proteomes" id="UP000557307">
    <property type="component" value="Unassembled WGS sequence"/>
</dbReference>
<sequence length="44" mass="4854">MKKATTSPLRLQKKTISSLDRGQRQAGGRSDSVTLTTYLTLTSR</sequence>
<proteinExistence type="predicted"/>
<reference evidence="2 3" key="1">
    <citation type="submission" date="2020-08" db="EMBL/GenBank/DDBJ databases">
        <title>Genomic Encyclopedia of Type Strains, Phase IV (KMG-IV): sequencing the most valuable type-strain genomes for metagenomic binning, comparative biology and taxonomic classification.</title>
        <authorList>
            <person name="Goeker M."/>
        </authorList>
    </citation>
    <scope>NUCLEOTIDE SEQUENCE [LARGE SCALE GENOMIC DNA]</scope>
    <source>
        <strain evidence="2 3">DSM 105074</strain>
    </source>
</reference>
<dbReference type="RefSeq" id="WP_281380785.1">
    <property type="nucleotide sequence ID" value="NZ_JACHGF010000014.1"/>
</dbReference>
<gene>
    <name evidence="2" type="ORF">HNQ92_005359</name>
</gene>
<evidence type="ECO:0000256" key="1">
    <source>
        <dbReference type="SAM" id="MobiDB-lite"/>
    </source>
</evidence>
<keyword evidence="3" id="KW-1185">Reference proteome</keyword>
<dbReference type="EMBL" id="JACHGF010000014">
    <property type="protein sequence ID" value="MBB5287197.1"/>
    <property type="molecule type" value="Genomic_DNA"/>
</dbReference>
<protein>
    <submittedName>
        <fullName evidence="2">Uncharacterized protein</fullName>
    </submittedName>
</protein>
<name>A0A840U097_9BACT</name>
<dbReference type="AlphaFoldDB" id="A0A840U097"/>
<comment type="caution">
    <text evidence="2">The sequence shown here is derived from an EMBL/GenBank/DDBJ whole genome shotgun (WGS) entry which is preliminary data.</text>
</comment>
<feature type="compositionally biased region" description="Polar residues" evidence="1">
    <location>
        <begin position="1"/>
        <end position="20"/>
    </location>
</feature>
<feature type="region of interest" description="Disordered" evidence="1">
    <location>
        <begin position="1"/>
        <end position="31"/>
    </location>
</feature>
<evidence type="ECO:0000313" key="3">
    <source>
        <dbReference type="Proteomes" id="UP000557307"/>
    </source>
</evidence>
<organism evidence="2 3">
    <name type="scientific">Rhabdobacter roseus</name>
    <dbReference type="NCBI Taxonomy" id="1655419"/>
    <lineage>
        <taxon>Bacteria</taxon>
        <taxon>Pseudomonadati</taxon>
        <taxon>Bacteroidota</taxon>
        <taxon>Cytophagia</taxon>
        <taxon>Cytophagales</taxon>
        <taxon>Cytophagaceae</taxon>
        <taxon>Rhabdobacter</taxon>
    </lineage>
</organism>
<accession>A0A840U097</accession>
<evidence type="ECO:0000313" key="2">
    <source>
        <dbReference type="EMBL" id="MBB5287197.1"/>
    </source>
</evidence>